<dbReference type="GO" id="GO:0006260">
    <property type="term" value="P:DNA replication"/>
    <property type="evidence" value="ECO:0007669"/>
    <property type="project" value="UniProtKB-KW"/>
</dbReference>
<dbReference type="InterPro" id="IPR043502">
    <property type="entry name" value="DNA/RNA_pol_sf"/>
</dbReference>
<dbReference type="InterPro" id="IPR012337">
    <property type="entry name" value="RNaseH-like_sf"/>
</dbReference>
<keyword evidence="4" id="KW-0548">Nucleotidyltransferase</keyword>
<dbReference type="InterPro" id="IPR006172">
    <property type="entry name" value="DNA-dir_DNA_pol_B"/>
</dbReference>
<keyword evidence="6" id="KW-0239">DNA-directed DNA polymerase</keyword>
<keyword evidence="3" id="KW-0808">Transferase</keyword>
<dbReference type="GO" id="GO:0003677">
    <property type="term" value="F:DNA binding"/>
    <property type="evidence" value="ECO:0007669"/>
    <property type="project" value="UniProtKB-KW"/>
</dbReference>
<comment type="catalytic activity">
    <reaction evidence="8">
        <text>DNA(n) + a 2'-deoxyribonucleoside 5'-triphosphate = DNA(n+1) + diphosphate</text>
        <dbReference type="Rhea" id="RHEA:22508"/>
        <dbReference type="Rhea" id="RHEA-COMP:17339"/>
        <dbReference type="Rhea" id="RHEA-COMP:17340"/>
        <dbReference type="ChEBI" id="CHEBI:33019"/>
        <dbReference type="ChEBI" id="CHEBI:61560"/>
        <dbReference type="ChEBI" id="CHEBI:173112"/>
        <dbReference type="EC" id="2.7.7.7"/>
    </reaction>
</comment>
<evidence type="ECO:0000256" key="6">
    <source>
        <dbReference type="ARBA" id="ARBA00022932"/>
    </source>
</evidence>
<dbReference type="SUPFAM" id="SSF53098">
    <property type="entry name" value="Ribonuclease H-like"/>
    <property type="match status" value="1"/>
</dbReference>
<evidence type="ECO:0000256" key="8">
    <source>
        <dbReference type="ARBA" id="ARBA00049244"/>
    </source>
</evidence>
<feature type="domain" description="DNA-directed DNA polymerase family B mitochondria/virus" evidence="9">
    <location>
        <begin position="173"/>
        <end position="403"/>
    </location>
</feature>
<evidence type="ECO:0000256" key="7">
    <source>
        <dbReference type="ARBA" id="ARBA00023125"/>
    </source>
</evidence>
<proteinExistence type="inferred from homology"/>
<dbReference type="Pfam" id="PF03175">
    <property type="entry name" value="DNA_pol_B_2"/>
    <property type="match status" value="1"/>
</dbReference>
<dbReference type="PROSITE" id="PS00116">
    <property type="entry name" value="DNA_POLYMERASE_B"/>
    <property type="match status" value="1"/>
</dbReference>
<accession>A0A0F9J8F3</accession>
<dbReference type="PRINTS" id="PR00106">
    <property type="entry name" value="DNAPOLB"/>
</dbReference>
<dbReference type="Gene3D" id="3.30.420.10">
    <property type="entry name" value="Ribonuclease H-like superfamily/Ribonuclease H"/>
    <property type="match status" value="1"/>
</dbReference>
<dbReference type="EC" id="2.7.7.7" evidence="2"/>
<evidence type="ECO:0000256" key="1">
    <source>
        <dbReference type="ARBA" id="ARBA00005755"/>
    </source>
</evidence>
<evidence type="ECO:0000256" key="3">
    <source>
        <dbReference type="ARBA" id="ARBA00022679"/>
    </source>
</evidence>
<keyword evidence="5" id="KW-0235">DNA replication</keyword>
<organism evidence="10">
    <name type="scientific">marine sediment metagenome</name>
    <dbReference type="NCBI Taxonomy" id="412755"/>
    <lineage>
        <taxon>unclassified sequences</taxon>
        <taxon>metagenomes</taxon>
        <taxon>ecological metagenomes</taxon>
    </lineage>
</organism>
<keyword evidence="7" id="KW-0238">DNA-binding</keyword>
<evidence type="ECO:0000259" key="9">
    <source>
        <dbReference type="Pfam" id="PF03175"/>
    </source>
</evidence>
<evidence type="ECO:0000313" key="10">
    <source>
        <dbReference type="EMBL" id="KKL95392.1"/>
    </source>
</evidence>
<comment type="similarity">
    <text evidence="1">Belongs to the DNA polymerase type-B family.</text>
</comment>
<gene>
    <name evidence="10" type="ORF">LCGC14_1855040</name>
</gene>
<protein>
    <recommendedName>
        <fullName evidence="2">DNA-directed DNA polymerase</fullName>
        <ecNumber evidence="2">2.7.7.7</ecNumber>
    </recommendedName>
</protein>
<dbReference type="GO" id="GO:0000166">
    <property type="term" value="F:nucleotide binding"/>
    <property type="evidence" value="ECO:0007669"/>
    <property type="project" value="InterPro"/>
</dbReference>
<dbReference type="InterPro" id="IPR004868">
    <property type="entry name" value="DNA-dir_DNA_pol_B_mt/vir"/>
</dbReference>
<dbReference type="PANTHER" id="PTHR33568">
    <property type="entry name" value="DNA POLYMERASE"/>
    <property type="match status" value="1"/>
</dbReference>
<dbReference type="Gene3D" id="3.90.1600.10">
    <property type="entry name" value="Palm domain of DNA polymerase"/>
    <property type="match status" value="2"/>
</dbReference>
<dbReference type="GO" id="GO:0003887">
    <property type="term" value="F:DNA-directed DNA polymerase activity"/>
    <property type="evidence" value="ECO:0007669"/>
    <property type="project" value="UniProtKB-KW"/>
</dbReference>
<reference evidence="10" key="1">
    <citation type="journal article" date="2015" name="Nature">
        <title>Complex archaea that bridge the gap between prokaryotes and eukaryotes.</title>
        <authorList>
            <person name="Spang A."/>
            <person name="Saw J.H."/>
            <person name="Jorgensen S.L."/>
            <person name="Zaremba-Niedzwiedzka K."/>
            <person name="Martijn J."/>
            <person name="Lind A.E."/>
            <person name="van Eijk R."/>
            <person name="Schleper C."/>
            <person name="Guy L."/>
            <person name="Ettema T.J."/>
        </authorList>
    </citation>
    <scope>NUCLEOTIDE SEQUENCE</scope>
</reference>
<name>A0A0F9J8F3_9ZZZZ</name>
<dbReference type="InterPro" id="IPR017964">
    <property type="entry name" value="DNA-dir_DNA_pol_B_CS"/>
</dbReference>
<evidence type="ECO:0000256" key="4">
    <source>
        <dbReference type="ARBA" id="ARBA00022695"/>
    </source>
</evidence>
<dbReference type="EMBL" id="LAZR01018686">
    <property type="protein sequence ID" value="KKL95392.1"/>
    <property type="molecule type" value="Genomic_DNA"/>
</dbReference>
<comment type="caution">
    <text evidence="10">The sequence shown here is derived from an EMBL/GenBank/DDBJ whole genome shotgun (WGS) entry which is preliminary data.</text>
</comment>
<sequence length="600" mass="69677">MSSIDRKPHCLKREKSLAMPRSMLFFDTETRTIEAQNGGKTQILKLGVSCYYRRKYGRHTEKTSWIDYRDTDTFWNHLFSCCERKHKLWCIARNLTFDFTVLKGWKYLRENGYKLKFFHSKGTTTIVSVRGNGHSILFVDSLNWFRESLASTGKRIGLPKLKIDFETCSDSYLLTYCHRDVEIELENFKEFIRFLDSNTISRLCYTLGSTAMAAFLLNHYSKKIYIHNNEQAIRLERASYKGGRVECFYIGDKKDENHYVLDVNSLYPSVMYQYLYPSRYIQILQKISPDSLREHIVDKAAIAKVMIDTGEPAYAIRRERTIFPVGRFWTTLTTPELQYGFDRGHIVEVDTCVLYEQTDIFSSYVKCIYDLRMKCKSDGLGSFDVFCKYLLNSLYGKFGQKAEQWNKIGVCPDEPDRVELLFVEGEKRTRQIRYLLGEIFELVGYEECFNSFPAIASHVTAYGRLRLWDLIKKAGRQNVYYCDTDSVIVNKAGLFQLQLEIDETSLGKLKLEETTSELSIRGLKDYTTDGKNVIKGIRKTAIEIQPGCYTQEKWPTFRGTLRSGDANSYTVETITKHLHRGYTKGHVTETGLVVPFVLDE</sequence>
<dbReference type="SUPFAM" id="SSF56672">
    <property type="entry name" value="DNA/RNA polymerases"/>
    <property type="match status" value="1"/>
</dbReference>
<dbReference type="AlphaFoldDB" id="A0A0F9J8F3"/>
<dbReference type="InterPro" id="IPR023211">
    <property type="entry name" value="DNA_pol_palm_dom_sf"/>
</dbReference>
<dbReference type="PANTHER" id="PTHR33568:SF3">
    <property type="entry name" value="DNA-DIRECTED DNA POLYMERASE"/>
    <property type="match status" value="1"/>
</dbReference>
<dbReference type="InterPro" id="IPR036397">
    <property type="entry name" value="RNaseH_sf"/>
</dbReference>
<evidence type="ECO:0000256" key="5">
    <source>
        <dbReference type="ARBA" id="ARBA00022705"/>
    </source>
</evidence>
<evidence type="ECO:0000256" key="2">
    <source>
        <dbReference type="ARBA" id="ARBA00012417"/>
    </source>
</evidence>